<comment type="caution">
    <text evidence="1">The sequence shown here is derived from an EMBL/GenBank/DDBJ whole genome shotgun (WGS) entry which is preliminary data.</text>
</comment>
<protein>
    <submittedName>
        <fullName evidence="1">Uncharacterized protein</fullName>
    </submittedName>
</protein>
<dbReference type="EMBL" id="JBHTKA010000004">
    <property type="protein sequence ID" value="MFD1000391.1"/>
    <property type="molecule type" value="Genomic_DNA"/>
</dbReference>
<accession>A0ABW3K4M6</accession>
<gene>
    <name evidence="1" type="ORF">ACFQ21_13795</name>
</gene>
<organism evidence="1 2">
    <name type="scientific">Ohtaekwangia kribbensis</name>
    <dbReference type="NCBI Taxonomy" id="688913"/>
    <lineage>
        <taxon>Bacteria</taxon>
        <taxon>Pseudomonadati</taxon>
        <taxon>Bacteroidota</taxon>
        <taxon>Cytophagia</taxon>
        <taxon>Cytophagales</taxon>
        <taxon>Fulvivirgaceae</taxon>
        <taxon>Ohtaekwangia</taxon>
    </lineage>
</organism>
<dbReference type="RefSeq" id="WP_377579801.1">
    <property type="nucleotide sequence ID" value="NZ_JBHTKA010000004.1"/>
</dbReference>
<dbReference type="Proteomes" id="UP001597112">
    <property type="component" value="Unassembled WGS sequence"/>
</dbReference>
<reference evidence="2" key="1">
    <citation type="journal article" date="2019" name="Int. J. Syst. Evol. Microbiol.">
        <title>The Global Catalogue of Microorganisms (GCM) 10K type strain sequencing project: providing services to taxonomists for standard genome sequencing and annotation.</title>
        <authorList>
            <consortium name="The Broad Institute Genomics Platform"/>
            <consortium name="The Broad Institute Genome Sequencing Center for Infectious Disease"/>
            <person name="Wu L."/>
            <person name="Ma J."/>
        </authorList>
    </citation>
    <scope>NUCLEOTIDE SEQUENCE [LARGE SCALE GENOMIC DNA]</scope>
    <source>
        <strain evidence="2">CCUG 58938</strain>
    </source>
</reference>
<evidence type="ECO:0000313" key="2">
    <source>
        <dbReference type="Proteomes" id="UP001597112"/>
    </source>
</evidence>
<keyword evidence="2" id="KW-1185">Reference proteome</keyword>
<proteinExistence type="predicted"/>
<name>A0ABW3K4M6_9BACT</name>
<evidence type="ECO:0000313" key="1">
    <source>
        <dbReference type="EMBL" id="MFD1000391.1"/>
    </source>
</evidence>
<sequence length="46" mass="4931">MYLEAGPQFSGLAKEDTDNLPVDKFAKKLDLGAVAGIGFQSSKGWE</sequence>